<accession>A0A3Q0JI84</accession>
<dbReference type="InterPro" id="IPR001881">
    <property type="entry name" value="EGF-like_Ca-bd_dom"/>
</dbReference>
<dbReference type="KEGG" id="dci:113472544"/>
<dbReference type="CDD" id="cd00054">
    <property type="entry name" value="EGF_CA"/>
    <property type="match status" value="2"/>
</dbReference>
<protein>
    <submittedName>
        <fullName evidence="11">Fibulin-1-like</fullName>
    </submittedName>
</protein>
<organism evidence="10 11">
    <name type="scientific">Diaphorina citri</name>
    <name type="common">Asian citrus psyllid</name>
    <dbReference type="NCBI Taxonomy" id="121845"/>
    <lineage>
        <taxon>Eukaryota</taxon>
        <taxon>Metazoa</taxon>
        <taxon>Ecdysozoa</taxon>
        <taxon>Arthropoda</taxon>
        <taxon>Hexapoda</taxon>
        <taxon>Insecta</taxon>
        <taxon>Pterygota</taxon>
        <taxon>Neoptera</taxon>
        <taxon>Paraneoptera</taxon>
        <taxon>Hemiptera</taxon>
        <taxon>Sternorrhyncha</taxon>
        <taxon>Psylloidea</taxon>
        <taxon>Psyllidae</taxon>
        <taxon>Diaphorininae</taxon>
        <taxon>Diaphorina</taxon>
    </lineage>
</organism>
<proteinExistence type="predicted"/>
<evidence type="ECO:0000313" key="10">
    <source>
        <dbReference type="Proteomes" id="UP000079169"/>
    </source>
</evidence>
<dbReference type="InterPro" id="IPR000742">
    <property type="entry name" value="EGF"/>
</dbReference>
<feature type="domain" description="EGF-like" evidence="9">
    <location>
        <begin position="17"/>
        <end position="61"/>
    </location>
</feature>
<dbReference type="InterPro" id="IPR009030">
    <property type="entry name" value="Growth_fac_rcpt_cys_sf"/>
</dbReference>
<dbReference type="STRING" id="121845.A0A3Q0JI84"/>
<dbReference type="InterPro" id="IPR051145">
    <property type="entry name" value="GAS-SHBG-PROS"/>
</dbReference>
<gene>
    <name evidence="11" type="primary">LOC113472544</name>
</gene>
<dbReference type="PROSITE" id="PS01187">
    <property type="entry name" value="EGF_CA"/>
    <property type="match status" value="1"/>
</dbReference>
<evidence type="ECO:0000256" key="7">
    <source>
        <dbReference type="ARBA" id="ARBA00023180"/>
    </source>
</evidence>
<sequence>MNQFLINKLIIFFNLSDIDECSPSHGPHGGCGQGAICTNTLGSYSCACPLGYTGNAFKQCININECSQGHICGTNALCVDTPGSYSCQCPADTTGDPTVGCVSTIGCTQDSECPGNAVCDLKARTCHCPEPNTGRDCRRK</sequence>
<keyword evidence="4" id="KW-0732">Signal</keyword>
<dbReference type="PANTHER" id="PTHR24040:SF13">
    <property type="entry name" value="FIBROPELLIN-1"/>
    <property type="match status" value="1"/>
</dbReference>
<evidence type="ECO:0000256" key="4">
    <source>
        <dbReference type="ARBA" id="ARBA00022729"/>
    </source>
</evidence>
<evidence type="ECO:0000256" key="1">
    <source>
        <dbReference type="ARBA" id="ARBA00004613"/>
    </source>
</evidence>
<dbReference type="GO" id="GO:0005509">
    <property type="term" value="F:calcium ion binding"/>
    <property type="evidence" value="ECO:0007669"/>
    <property type="project" value="InterPro"/>
</dbReference>
<dbReference type="SUPFAM" id="SSF57184">
    <property type="entry name" value="Growth factor receptor domain"/>
    <property type="match status" value="1"/>
</dbReference>
<keyword evidence="6" id="KW-1015">Disulfide bond</keyword>
<dbReference type="InterPro" id="IPR000152">
    <property type="entry name" value="EGF-type_Asp/Asn_hydroxyl_site"/>
</dbReference>
<dbReference type="PROSITE" id="PS50026">
    <property type="entry name" value="EGF_3"/>
    <property type="match status" value="2"/>
</dbReference>
<evidence type="ECO:0000256" key="8">
    <source>
        <dbReference type="PROSITE-ProRule" id="PRU00076"/>
    </source>
</evidence>
<evidence type="ECO:0000313" key="11">
    <source>
        <dbReference type="RefSeq" id="XP_026688126.1"/>
    </source>
</evidence>
<dbReference type="PROSITE" id="PS00010">
    <property type="entry name" value="ASX_HYDROXYL"/>
    <property type="match status" value="2"/>
</dbReference>
<dbReference type="SMART" id="SM00179">
    <property type="entry name" value="EGF_CA"/>
    <property type="match status" value="2"/>
</dbReference>
<evidence type="ECO:0000256" key="5">
    <source>
        <dbReference type="ARBA" id="ARBA00022737"/>
    </source>
</evidence>
<dbReference type="Pfam" id="PF07645">
    <property type="entry name" value="EGF_CA"/>
    <property type="match status" value="2"/>
</dbReference>
<dbReference type="FunFam" id="2.10.25.10:FF:000038">
    <property type="entry name" value="Fibrillin 2"/>
    <property type="match status" value="2"/>
</dbReference>
<dbReference type="PROSITE" id="PS00022">
    <property type="entry name" value="EGF_1"/>
    <property type="match status" value="1"/>
</dbReference>
<dbReference type="RefSeq" id="XP_026688126.1">
    <property type="nucleotide sequence ID" value="XM_026832325.1"/>
</dbReference>
<evidence type="ECO:0000259" key="9">
    <source>
        <dbReference type="PROSITE" id="PS50026"/>
    </source>
</evidence>
<name>A0A3Q0JI84_DIACI</name>
<keyword evidence="5" id="KW-0677">Repeat</keyword>
<dbReference type="SMART" id="SM00181">
    <property type="entry name" value="EGF"/>
    <property type="match status" value="3"/>
</dbReference>
<keyword evidence="3 8" id="KW-0245">EGF-like domain</keyword>
<dbReference type="Proteomes" id="UP000079169">
    <property type="component" value="Unplaced"/>
</dbReference>
<evidence type="ECO:0000256" key="3">
    <source>
        <dbReference type="ARBA" id="ARBA00022536"/>
    </source>
</evidence>
<evidence type="ECO:0000256" key="2">
    <source>
        <dbReference type="ARBA" id="ARBA00022525"/>
    </source>
</evidence>
<reference evidence="11" key="1">
    <citation type="submission" date="2025-08" db="UniProtKB">
        <authorList>
            <consortium name="RefSeq"/>
        </authorList>
    </citation>
    <scope>IDENTIFICATION</scope>
</reference>
<keyword evidence="10" id="KW-1185">Reference proteome</keyword>
<dbReference type="InterPro" id="IPR049883">
    <property type="entry name" value="NOTCH1_EGF-like"/>
</dbReference>
<comment type="caution">
    <text evidence="8">Lacks conserved residue(s) required for the propagation of feature annotation.</text>
</comment>
<dbReference type="PaxDb" id="121845-A0A3Q0JI84"/>
<dbReference type="GO" id="GO:0005576">
    <property type="term" value="C:extracellular region"/>
    <property type="evidence" value="ECO:0007669"/>
    <property type="project" value="UniProtKB-SubCell"/>
</dbReference>
<dbReference type="AlphaFoldDB" id="A0A3Q0JI84"/>
<dbReference type="GeneID" id="113472544"/>
<feature type="domain" description="EGF-like" evidence="9">
    <location>
        <begin position="62"/>
        <end position="102"/>
    </location>
</feature>
<dbReference type="InterPro" id="IPR018097">
    <property type="entry name" value="EGF_Ca-bd_CS"/>
</dbReference>
<dbReference type="Gene3D" id="2.10.25.10">
    <property type="entry name" value="Laminin"/>
    <property type="match status" value="2"/>
</dbReference>
<evidence type="ECO:0000256" key="6">
    <source>
        <dbReference type="ARBA" id="ARBA00023157"/>
    </source>
</evidence>
<comment type="subcellular location">
    <subcellularLocation>
        <location evidence="1">Secreted</location>
    </subcellularLocation>
</comment>
<keyword evidence="7" id="KW-0325">Glycoprotein</keyword>
<dbReference type="PROSITE" id="PS01186">
    <property type="entry name" value="EGF_2"/>
    <property type="match status" value="1"/>
</dbReference>
<keyword evidence="2" id="KW-0964">Secreted</keyword>
<dbReference type="PANTHER" id="PTHR24040">
    <property type="entry name" value="LAMININ G-LIKE DOMAIN-CONTAINING PROTEIN"/>
    <property type="match status" value="1"/>
</dbReference>